<dbReference type="OrthoDB" id="9798732at2"/>
<dbReference type="GO" id="GO:0003677">
    <property type="term" value="F:DNA binding"/>
    <property type="evidence" value="ECO:0007669"/>
    <property type="project" value="InterPro"/>
</dbReference>
<proteinExistence type="predicted"/>
<evidence type="ECO:0000313" key="2">
    <source>
        <dbReference type="Proteomes" id="UP000829401"/>
    </source>
</evidence>
<accession>T0BNZ2</accession>
<dbReference type="KEGG" id="aaco:K1I37_14380"/>
<sequence length="86" mass="9932">MEYTDKMFNRLRRIEGQIRGVIGLMEKERDCKEVVTQLSAVRSAVDRAIAAIVVENLEECIRKDIEEDKSTHETVKQAIDLLLKSR</sequence>
<dbReference type="Gene3D" id="1.20.58.1000">
    <property type="entry name" value="Metal-sensitive repressor, helix protomer"/>
    <property type="match status" value="1"/>
</dbReference>
<dbReference type="GO" id="GO:0045892">
    <property type="term" value="P:negative regulation of DNA-templated transcription"/>
    <property type="evidence" value="ECO:0007669"/>
    <property type="project" value="UniProtKB-ARBA"/>
</dbReference>
<evidence type="ECO:0000313" key="1">
    <source>
        <dbReference type="EMBL" id="UNO47865.1"/>
    </source>
</evidence>
<dbReference type="PANTHER" id="PTHR33677">
    <property type="entry name" value="TRANSCRIPTIONAL REPRESSOR FRMR-RELATED"/>
    <property type="match status" value="1"/>
</dbReference>
<dbReference type="PANTHER" id="PTHR33677:SF5">
    <property type="entry name" value="TRANSCRIPTIONAL REPRESSOR FRMR"/>
    <property type="match status" value="1"/>
</dbReference>
<protein>
    <submittedName>
        <fullName evidence="1">Metal-sensitive transcriptional regulator</fullName>
    </submittedName>
</protein>
<dbReference type="Pfam" id="PF02583">
    <property type="entry name" value="Trns_repr_metal"/>
    <property type="match status" value="1"/>
</dbReference>
<dbReference type="STRING" id="1356854.N007_15665"/>
<keyword evidence="2" id="KW-1185">Reference proteome</keyword>
<dbReference type="EMBL" id="CP080467">
    <property type="protein sequence ID" value="UNO47865.1"/>
    <property type="molecule type" value="Genomic_DNA"/>
</dbReference>
<dbReference type="AlphaFoldDB" id="T0BNZ2"/>
<organism evidence="1 2">
    <name type="scientific">Alicyclobacillus acidoterrestris (strain ATCC 49025 / DSM 3922 / CIP 106132 / NCIMB 13137 / GD3B)</name>
    <dbReference type="NCBI Taxonomy" id="1356854"/>
    <lineage>
        <taxon>Bacteria</taxon>
        <taxon>Bacillati</taxon>
        <taxon>Bacillota</taxon>
        <taxon>Bacilli</taxon>
        <taxon>Bacillales</taxon>
        <taxon>Alicyclobacillaceae</taxon>
        <taxon>Alicyclobacillus</taxon>
    </lineage>
</organism>
<gene>
    <name evidence="1" type="ORF">K1I37_14380</name>
</gene>
<dbReference type="Proteomes" id="UP000829401">
    <property type="component" value="Chromosome"/>
</dbReference>
<dbReference type="InterPro" id="IPR003735">
    <property type="entry name" value="Metal_Tscrpt_repr"/>
</dbReference>
<name>T0BNZ2_ALIAG</name>
<dbReference type="InterPro" id="IPR038390">
    <property type="entry name" value="Metal_Tscrpt_repr_sf"/>
</dbReference>
<dbReference type="eggNOG" id="COG1937">
    <property type="taxonomic scope" value="Bacteria"/>
</dbReference>
<dbReference type="RefSeq" id="WP_021298302.1">
    <property type="nucleotide sequence ID" value="NZ_AURB01000182.1"/>
</dbReference>
<dbReference type="CDD" id="cd10155">
    <property type="entry name" value="BsYrkD-like_DUF156"/>
    <property type="match status" value="1"/>
</dbReference>
<accession>A0A9E6ZEE4</accession>
<reference evidence="2" key="1">
    <citation type="journal article" date="2022" name="G3 (Bethesda)">
        <title>Unveiling the complete genome sequence of Alicyclobacillus acidoterrestris DSM 3922T, a taint-producing strain.</title>
        <authorList>
            <person name="Leonardo I.C."/>
            <person name="Barreto Crespo M.T."/>
            <person name="Gaspar F.B."/>
        </authorList>
    </citation>
    <scope>NUCLEOTIDE SEQUENCE [LARGE SCALE GENOMIC DNA]</scope>
    <source>
        <strain evidence="2">DSM 3922</strain>
    </source>
</reference>
<dbReference type="GO" id="GO:0046872">
    <property type="term" value="F:metal ion binding"/>
    <property type="evidence" value="ECO:0007669"/>
    <property type="project" value="InterPro"/>
</dbReference>